<dbReference type="GO" id="GO:0051536">
    <property type="term" value="F:iron-sulfur cluster binding"/>
    <property type="evidence" value="ECO:0007669"/>
    <property type="project" value="UniProtKB-KW"/>
</dbReference>
<sequence>MTKGMIDAGKIKRLQTEQGRLREAEYFPKVVLIDTISYCDLQCSMCGHRNMSRKKGRMPIELFKKIIDEIAERDKHTRVWLVFFGEALLLKKTNLFPMIEYAKGKGLVDVVLNSNGNLLNEDAARGLINAGLDSIYIGIDASTQNTYNQLRVGGNYHKVVNNIIT</sequence>
<dbReference type="CDD" id="cd01335">
    <property type="entry name" value="Radical_SAM"/>
    <property type="match status" value="1"/>
</dbReference>
<evidence type="ECO:0000313" key="8">
    <source>
        <dbReference type="Proteomes" id="UP000772181"/>
    </source>
</evidence>
<dbReference type="Proteomes" id="UP000772181">
    <property type="component" value="Unassembled WGS sequence"/>
</dbReference>
<dbReference type="GO" id="GO:0003824">
    <property type="term" value="F:catalytic activity"/>
    <property type="evidence" value="ECO:0007669"/>
    <property type="project" value="InterPro"/>
</dbReference>
<dbReference type="Gene3D" id="3.20.20.70">
    <property type="entry name" value="Aldolase class I"/>
    <property type="match status" value="1"/>
</dbReference>
<dbReference type="SFLD" id="SFLDG01067">
    <property type="entry name" value="SPASM/twitch_domain_containing"/>
    <property type="match status" value="1"/>
</dbReference>
<evidence type="ECO:0000256" key="2">
    <source>
        <dbReference type="ARBA" id="ARBA00022691"/>
    </source>
</evidence>
<keyword evidence="3" id="KW-0479">Metal-binding</keyword>
<gene>
    <name evidence="7" type="ORF">HY730_02225</name>
</gene>
<proteinExistence type="predicted"/>
<comment type="caution">
    <text evidence="7">The sequence shown here is derived from an EMBL/GenBank/DDBJ whole genome shotgun (WGS) entry which is preliminary data.</text>
</comment>
<evidence type="ECO:0000256" key="5">
    <source>
        <dbReference type="ARBA" id="ARBA00023014"/>
    </source>
</evidence>
<evidence type="ECO:0000313" key="7">
    <source>
        <dbReference type="EMBL" id="MBI4595175.1"/>
    </source>
</evidence>
<dbReference type="Pfam" id="PF04055">
    <property type="entry name" value="Radical_SAM"/>
    <property type="match status" value="1"/>
</dbReference>
<dbReference type="EMBL" id="JACQWF010000105">
    <property type="protein sequence ID" value="MBI4595175.1"/>
    <property type="molecule type" value="Genomic_DNA"/>
</dbReference>
<dbReference type="InterPro" id="IPR007197">
    <property type="entry name" value="rSAM"/>
</dbReference>
<dbReference type="InterPro" id="IPR050377">
    <property type="entry name" value="Radical_SAM_PqqE_MftC-like"/>
</dbReference>
<organism evidence="7 8">
    <name type="scientific">Tectimicrobiota bacterium</name>
    <dbReference type="NCBI Taxonomy" id="2528274"/>
    <lineage>
        <taxon>Bacteria</taxon>
        <taxon>Pseudomonadati</taxon>
        <taxon>Nitrospinota/Tectimicrobiota group</taxon>
        <taxon>Candidatus Tectimicrobiota</taxon>
    </lineage>
</organism>
<comment type="cofactor">
    <cofactor evidence="1">
        <name>[4Fe-4S] cluster</name>
        <dbReference type="ChEBI" id="CHEBI:49883"/>
    </cofactor>
</comment>
<dbReference type="PANTHER" id="PTHR11228">
    <property type="entry name" value="RADICAL SAM DOMAIN PROTEIN"/>
    <property type="match status" value="1"/>
</dbReference>
<dbReference type="SUPFAM" id="SSF102114">
    <property type="entry name" value="Radical SAM enzymes"/>
    <property type="match status" value="1"/>
</dbReference>
<keyword evidence="2" id="KW-0949">S-adenosyl-L-methionine</keyword>
<dbReference type="InterPro" id="IPR058240">
    <property type="entry name" value="rSAM_sf"/>
</dbReference>
<reference evidence="7" key="1">
    <citation type="submission" date="2020-07" db="EMBL/GenBank/DDBJ databases">
        <title>Huge and variable diversity of episymbiotic CPR bacteria and DPANN archaea in groundwater ecosystems.</title>
        <authorList>
            <person name="He C.Y."/>
            <person name="Keren R."/>
            <person name="Whittaker M."/>
            <person name="Farag I.F."/>
            <person name="Doudna J."/>
            <person name="Cate J.H.D."/>
            <person name="Banfield J.F."/>
        </authorList>
    </citation>
    <scope>NUCLEOTIDE SEQUENCE</scope>
    <source>
        <strain evidence="7">NC_groundwater_1482_Ag_S-0.65um_47_24</strain>
    </source>
</reference>
<dbReference type="SFLD" id="SFLDS00029">
    <property type="entry name" value="Radical_SAM"/>
    <property type="match status" value="1"/>
</dbReference>
<keyword evidence="4" id="KW-0408">Iron</keyword>
<evidence type="ECO:0000256" key="1">
    <source>
        <dbReference type="ARBA" id="ARBA00001966"/>
    </source>
</evidence>
<dbReference type="AlphaFoldDB" id="A0A933GM96"/>
<feature type="non-terminal residue" evidence="7">
    <location>
        <position position="165"/>
    </location>
</feature>
<evidence type="ECO:0000259" key="6">
    <source>
        <dbReference type="Pfam" id="PF04055"/>
    </source>
</evidence>
<accession>A0A933GM96</accession>
<dbReference type="PANTHER" id="PTHR11228:SF34">
    <property type="entry name" value="TUNGSTEN-CONTAINING ALDEHYDE FERREDOXIN OXIDOREDUCTASE COFACTOR MODIFYING PROTEIN"/>
    <property type="match status" value="1"/>
</dbReference>
<dbReference type="GO" id="GO:0046872">
    <property type="term" value="F:metal ion binding"/>
    <property type="evidence" value="ECO:0007669"/>
    <property type="project" value="UniProtKB-KW"/>
</dbReference>
<dbReference type="InterPro" id="IPR013785">
    <property type="entry name" value="Aldolase_TIM"/>
</dbReference>
<evidence type="ECO:0000256" key="4">
    <source>
        <dbReference type="ARBA" id="ARBA00023004"/>
    </source>
</evidence>
<evidence type="ECO:0000256" key="3">
    <source>
        <dbReference type="ARBA" id="ARBA00022723"/>
    </source>
</evidence>
<keyword evidence="5" id="KW-0411">Iron-sulfur</keyword>
<feature type="domain" description="Radical SAM core" evidence="6">
    <location>
        <begin position="36"/>
        <end position="163"/>
    </location>
</feature>
<protein>
    <submittedName>
        <fullName evidence="7">Radical SAM protein</fullName>
    </submittedName>
</protein>
<name>A0A933GM96_UNCTE</name>